<evidence type="ECO:0000313" key="22">
    <source>
        <dbReference type="Ensembl" id="ENSOMYP00000135562.1"/>
    </source>
</evidence>
<organism evidence="22 23">
    <name type="scientific">Oncorhynchus mykiss</name>
    <name type="common">Rainbow trout</name>
    <name type="synonym">Salmo gairdneri</name>
    <dbReference type="NCBI Taxonomy" id="8022"/>
    <lineage>
        <taxon>Eukaryota</taxon>
        <taxon>Metazoa</taxon>
        <taxon>Chordata</taxon>
        <taxon>Craniata</taxon>
        <taxon>Vertebrata</taxon>
        <taxon>Euteleostomi</taxon>
        <taxon>Actinopterygii</taxon>
        <taxon>Neopterygii</taxon>
        <taxon>Teleostei</taxon>
        <taxon>Protacanthopterygii</taxon>
        <taxon>Salmoniformes</taxon>
        <taxon>Salmonidae</taxon>
        <taxon>Salmoninae</taxon>
        <taxon>Oncorhynchus</taxon>
    </lineage>
</organism>
<dbReference type="InterPro" id="IPR036872">
    <property type="entry name" value="CH_dom_sf"/>
</dbReference>
<feature type="compositionally biased region" description="Low complexity" evidence="18">
    <location>
        <begin position="717"/>
        <end position="756"/>
    </location>
</feature>
<dbReference type="Ensembl" id="ENSOMYT00000166624.1">
    <property type="protein sequence ID" value="ENSOMYP00000135562.1"/>
    <property type="gene ID" value="ENSOMYG00000016446.2"/>
</dbReference>
<proteinExistence type="predicted"/>
<protein>
    <recommendedName>
        <fullName evidence="24">MICAL-like protein 1</fullName>
    </recommendedName>
</protein>
<dbReference type="Gene3D" id="2.10.110.10">
    <property type="entry name" value="Cysteine Rich Protein"/>
    <property type="match status" value="1"/>
</dbReference>
<dbReference type="GO" id="GO:0042995">
    <property type="term" value="C:cell projection"/>
    <property type="evidence" value="ECO:0007669"/>
    <property type="project" value="UniProtKB-SubCell"/>
</dbReference>
<dbReference type="InterPro" id="IPR022735">
    <property type="entry name" value="bMERB_dom"/>
</dbReference>
<evidence type="ECO:0000256" key="2">
    <source>
        <dbReference type="ARBA" id="ARBA00004202"/>
    </source>
</evidence>
<dbReference type="InterPro" id="IPR001781">
    <property type="entry name" value="Znf_LIM"/>
</dbReference>
<dbReference type="Gene3D" id="1.10.418.10">
    <property type="entry name" value="Calponin-like domain"/>
    <property type="match status" value="1"/>
</dbReference>
<evidence type="ECO:0000256" key="12">
    <source>
        <dbReference type="ARBA" id="ARBA00023054"/>
    </source>
</evidence>
<evidence type="ECO:0000313" key="23">
    <source>
        <dbReference type="Proteomes" id="UP000694395"/>
    </source>
</evidence>
<feature type="region of interest" description="Disordered" evidence="18">
    <location>
        <begin position="1087"/>
        <end position="1110"/>
    </location>
</feature>
<dbReference type="AlphaFoldDB" id="A0A8K9XKX3"/>
<gene>
    <name evidence="22" type="primary">LOC110485691</name>
</gene>
<keyword evidence="6" id="KW-0963">Cytoplasm</keyword>
<evidence type="ECO:0000256" key="1">
    <source>
        <dbReference type="ARBA" id="ARBA00004172"/>
    </source>
</evidence>
<evidence type="ECO:0000256" key="9">
    <source>
        <dbReference type="ARBA" id="ARBA00022753"/>
    </source>
</evidence>
<keyword evidence="11 16" id="KW-0440">LIM domain</keyword>
<evidence type="ECO:0008006" key="24">
    <source>
        <dbReference type="Google" id="ProtNLM"/>
    </source>
</evidence>
<feature type="domain" description="BMERB" evidence="21">
    <location>
        <begin position="889"/>
        <end position="1036"/>
    </location>
</feature>
<evidence type="ECO:0000256" key="3">
    <source>
        <dbReference type="ARBA" id="ARBA00004245"/>
    </source>
</evidence>
<dbReference type="GO" id="GO:0046872">
    <property type="term" value="F:metal ion binding"/>
    <property type="evidence" value="ECO:0007669"/>
    <property type="project" value="UniProtKB-KW"/>
</dbReference>
<evidence type="ECO:0000256" key="8">
    <source>
        <dbReference type="ARBA" id="ARBA00022723"/>
    </source>
</evidence>
<evidence type="ECO:0000259" key="19">
    <source>
        <dbReference type="PROSITE" id="PS50021"/>
    </source>
</evidence>
<feature type="compositionally biased region" description="Low complexity" evidence="18">
    <location>
        <begin position="1087"/>
        <end position="1100"/>
    </location>
</feature>
<evidence type="ECO:0000256" key="13">
    <source>
        <dbReference type="ARBA" id="ARBA00023136"/>
    </source>
</evidence>
<dbReference type="SUPFAM" id="SSF57716">
    <property type="entry name" value="Glucocorticoid receptor-like (DNA-binding domain)"/>
    <property type="match status" value="2"/>
</dbReference>
<dbReference type="Pfam" id="PF00412">
    <property type="entry name" value="LIM"/>
    <property type="match status" value="1"/>
</dbReference>
<feature type="region of interest" description="Disordered" evidence="18">
    <location>
        <begin position="678"/>
        <end position="886"/>
    </location>
</feature>
<keyword evidence="15" id="KW-0966">Cell projection</keyword>
<keyword evidence="14" id="KW-0206">Cytoskeleton</keyword>
<keyword evidence="5" id="KW-1003">Cell membrane</keyword>
<dbReference type="PRINTS" id="PR01217">
    <property type="entry name" value="PRICHEXTENSN"/>
</dbReference>
<keyword evidence="8 16" id="KW-0479">Metal-binding</keyword>
<keyword evidence="10 16" id="KW-0862">Zinc</keyword>
<feature type="coiled-coil region" evidence="17">
    <location>
        <begin position="899"/>
        <end position="926"/>
    </location>
</feature>
<evidence type="ECO:0000256" key="11">
    <source>
        <dbReference type="ARBA" id="ARBA00023038"/>
    </source>
</evidence>
<keyword evidence="7" id="KW-0597">Phosphoprotein</keyword>
<feature type="domain" description="Calponin-homology (CH)" evidence="19">
    <location>
        <begin position="5"/>
        <end position="111"/>
    </location>
</feature>
<accession>A0A8K9XKX3</accession>
<evidence type="ECO:0000256" key="6">
    <source>
        <dbReference type="ARBA" id="ARBA00022490"/>
    </source>
</evidence>
<reference evidence="22" key="3">
    <citation type="submission" date="2025-09" db="UniProtKB">
        <authorList>
            <consortium name="Ensembl"/>
        </authorList>
    </citation>
    <scope>IDENTIFICATION</scope>
</reference>
<feature type="region of interest" description="Disordered" evidence="18">
    <location>
        <begin position="236"/>
        <end position="666"/>
    </location>
</feature>
<dbReference type="PANTHER" id="PTHR23167:SF89">
    <property type="entry name" value="MICAL-LIKE PROTEIN 1"/>
    <property type="match status" value="1"/>
</dbReference>
<evidence type="ECO:0000256" key="7">
    <source>
        <dbReference type="ARBA" id="ARBA00022553"/>
    </source>
</evidence>
<dbReference type="Proteomes" id="UP000694395">
    <property type="component" value="Chromosome 13"/>
</dbReference>
<dbReference type="Pfam" id="PF12130">
    <property type="entry name" value="bMERB_dom"/>
    <property type="match status" value="1"/>
</dbReference>
<dbReference type="CDD" id="cd09444">
    <property type="entry name" value="LIM_Mical_like_1"/>
    <property type="match status" value="1"/>
</dbReference>
<dbReference type="PROSITE" id="PS51848">
    <property type="entry name" value="BMERB"/>
    <property type="match status" value="1"/>
</dbReference>
<evidence type="ECO:0000256" key="10">
    <source>
        <dbReference type="ARBA" id="ARBA00022833"/>
    </source>
</evidence>
<feature type="compositionally biased region" description="Pro residues" evidence="18">
    <location>
        <begin position="537"/>
        <end position="548"/>
    </location>
</feature>
<dbReference type="SMART" id="SM00132">
    <property type="entry name" value="LIM"/>
    <property type="match status" value="1"/>
</dbReference>
<dbReference type="GO" id="GO:0055037">
    <property type="term" value="C:recycling endosome"/>
    <property type="evidence" value="ECO:0007669"/>
    <property type="project" value="UniProtKB-SubCell"/>
</dbReference>
<comment type="subcellular location">
    <subcellularLocation>
        <location evidence="2">Cell membrane</location>
        <topology evidence="2">Peripheral membrane protein</topology>
    </subcellularLocation>
    <subcellularLocation>
        <location evidence="4">Cell projection</location>
    </subcellularLocation>
    <subcellularLocation>
        <location evidence="3">Cytoplasm</location>
        <location evidence="3">Cytoskeleton</location>
    </subcellularLocation>
    <subcellularLocation>
        <location evidence="1">Recycling endosome</location>
    </subcellularLocation>
</comment>
<evidence type="ECO:0000256" key="15">
    <source>
        <dbReference type="ARBA" id="ARBA00023273"/>
    </source>
</evidence>
<dbReference type="GeneTree" id="ENSGT00940000156057"/>
<dbReference type="PROSITE" id="PS00478">
    <property type="entry name" value="LIM_DOMAIN_1"/>
    <property type="match status" value="1"/>
</dbReference>
<dbReference type="GO" id="GO:0005886">
    <property type="term" value="C:plasma membrane"/>
    <property type="evidence" value="ECO:0007669"/>
    <property type="project" value="UniProtKB-SubCell"/>
</dbReference>
<sequence length="1110" mass="121656">MFPNMGSLKALQEWCRIQCESYNDVDIKNMSSSFRDGLAFCAIIHRYRPDLIDFDSLSKENVYENNRLAFEVAEEELGIPALLDPEDMVSMKVPDRLSIITYVSQYYNFFTNKSHANPPCLKRSSGTGHIEPAQKRPVAPLEDKVVEPELSLPGPMGTDGGVQAGVKRSTLSSSCAACQRHVHLVQRFLVDGKLYHRNCFRCRECSSTLLPGSYKLGNEVGSLVCTHHFARSALANQNGRPDLSKRPTMVPSVRIGRPILPQTSPPSGRDQAAKTPPPKETPLQETPLQETPPKETPPQETPPQETPPKETPPQETPPKETPPQETPPKETPPQETPPKETPPQEMPSKETPPHETPPKETPPHETPQKETPPQNETPQNETPQKDTPPQNETPQNETPQNETPTKDSPPQNEMPTKDTPPQKETPQKETPPQEGVTNEDYTPTPTNDSDSTPCPISTTKTDSLKTENEREDGAGEREVKPPPSVPPNPFDDIEEEGEETPTTAKVTAKGVIPSTPVSHLGLGDSKPVPIPRRLSQPSPPPRPAPRVRPPCVDNLAVNGDRGEHRRCLPPAPRPRERSHSPGSSSLSSDAPKPPNPPWLALVQSQEPKKKPAPPPPPGVATPPHTGSLSSLKGEGSRPPTPPVPANPFDEEEEEVGSGQGSVGSLVSPTVVVSHPWYSISQADPDTPPIGGISSRSASPNGFRCKKRPAPPKPVPKAPGSNSALPHSQPSSSSPSPAISIESLSSASDHSSSHPASLGGGATGDQDNPFTKSVSEPSICGPCGGFTPTPSTSANRLSPSPSPPPQPANPRSAPATPQSNRSARPPPPRPPTTPSPLAASSAIPVPPPKRTCKENPFNRKASPSPKTRPPRGPRPARPPAPGHGFPLIKRKVQSDQYIPAEDIHGEMGELEKQLDELEQRGVALERKLRDNPNDEEEETLLVDWFTLIHEKHLLVRREAELVYTAKQQNLEERQADVEYELRCLLNKPEKDWNEEDKGREQELMTELVTVIEQRNQIINNMDQDRQREEEEDKLVATMLKRKGKTRQKLHVLLELSLSSFFPLKVFTLLVHVSVFPLSSFSISPFLQTSRRSQQQRASNSSNRRRRRSSNP</sequence>
<dbReference type="InterPro" id="IPR001715">
    <property type="entry name" value="CH_dom"/>
</dbReference>
<evidence type="ECO:0000256" key="5">
    <source>
        <dbReference type="ARBA" id="ARBA00022475"/>
    </source>
</evidence>
<dbReference type="Pfam" id="PF00307">
    <property type="entry name" value="CH"/>
    <property type="match status" value="1"/>
</dbReference>
<feature type="compositionally biased region" description="Basic and acidic residues" evidence="18">
    <location>
        <begin position="462"/>
        <end position="480"/>
    </location>
</feature>
<reference evidence="22" key="2">
    <citation type="submission" date="2025-08" db="UniProtKB">
        <authorList>
            <consortium name="Ensembl"/>
        </authorList>
    </citation>
    <scope>IDENTIFICATION</scope>
</reference>
<feature type="compositionally biased region" description="Polar residues" evidence="18">
    <location>
        <begin position="376"/>
        <end position="414"/>
    </location>
</feature>
<dbReference type="PANTHER" id="PTHR23167">
    <property type="entry name" value="CALPONIN HOMOLOGY DOMAIN-CONTAINING PROTEIN DDB_G0272472-RELATED"/>
    <property type="match status" value="1"/>
</dbReference>
<name>A0A8K9XKX3_ONCMY</name>
<dbReference type="InterPro" id="IPR050540">
    <property type="entry name" value="F-actin_Monoox_Mical"/>
</dbReference>
<feature type="compositionally biased region" description="Polar residues" evidence="18">
    <location>
        <begin position="764"/>
        <end position="775"/>
    </location>
</feature>
<dbReference type="SMART" id="SM00033">
    <property type="entry name" value="CH"/>
    <property type="match status" value="1"/>
</dbReference>
<feature type="compositionally biased region" description="Pro residues" evidence="18">
    <location>
        <begin position="823"/>
        <end position="833"/>
    </location>
</feature>
<keyword evidence="23" id="KW-1185">Reference proteome</keyword>
<feature type="compositionally biased region" description="Low complexity" evidence="18">
    <location>
        <begin position="580"/>
        <end position="590"/>
    </location>
</feature>
<dbReference type="FunFam" id="1.10.418.10:FF:000055">
    <property type="entry name" value="MICAL-like protein 2"/>
    <property type="match status" value="1"/>
</dbReference>
<dbReference type="SUPFAM" id="SSF47576">
    <property type="entry name" value="Calponin-homology domain, CH-domain"/>
    <property type="match status" value="1"/>
</dbReference>
<evidence type="ECO:0000256" key="4">
    <source>
        <dbReference type="ARBA" id="ARBA00004316"/>
    </source>
</evidence>
<evidence type="ECO:0000256" key="16">
    <source>
        <dbReference type="PROSITE-ProRule" id="PRU00125"/>
    </source>
</evidence>
<feature type="compositionally biased region" description="Pro residues" evidence="18">
    <location>
        <begin position="865"/>
        <end position="880"/>
    </location>
</feature>
<evidence type="ECO:0000256" key="18">
    <source>
        <dbReference type="SAM" id="MobiDB-lite"/>
    </source>
</evidence>
<dbReference type="PROSITE" id="PS50023">
    <property type="entry name" value="LIM_DOMAIN_2"/>
    <property type="match status" value="1"/>
</dbReference>
<keyword evidence="9" id="KW-0967">Endosome</keyword>
<evidence type="ECO:0000256" key="17">
    <source>
        <dbReference type="SAM" id="Coils"/>
    </source>
</evidence>
<feature type="domain" description="LIM zinc-binding" evidence="20">
    <location>
        <begin position="173"/>
        <end position="235"/>
    </location>
</feature>
<evidence type="ECO:0000256" key="14">
    <source>
        <dbReference type="ARBA" id="ARBA00023212"/>
    </source>
</evidence>
<evidence type="ECO:0000259" key="21">
    <source>
        <dbReference type="PROSITE" id="PS51848"/>
    </source>
</evidence>
<keyword evidence="13" id="KW-0472">Membrane</keyword>
<feature type="compositionally biased region" description="Pro residues" evidence="18">
    <location>
        <begin position="294"/>
        <end position="345"/>
    </location>
</feature>
<reference evidence="22" key="1">
    <citation type="submission" date="2020-07" db="EMBL/GenBank/DDBJ databases">
        <title>A long reads based de novo assembly of the rainbow trout Arlee double haploid line genome.</title>
        <authorList>
            <person name="Gao G."/>
            <person name="Palti Y."/>
        </authorList>
    </citation>
    <scope>NUCLEOTIDE SEQUENCE [LARGE SCALE GENOMIC DNA]</scope>
</reference>
<dbReference type="PROSITE" id="PS50021">
    <property type="entry name" value="CH"/>
    <property type="match status" value="1"/>
</dbReference>
<evidence type="ECO:0000259" key="20">
    <source>
        <dbReference type="PROSITE" id="PS50023"/>
    </source>
</evidence>
<dbReference type="GO" id="GO:0005856">
    <property type="term" value="C:cytoskeleton"/>
    <property type="evidence" value="ECO:0007669"/>
    <property type="project" value="UniProtKB-SubCell"/>
</dbReference>
<feature type="compositionally biased region" description="Basic and acidic residues" evidence="18">
    <location>
        <begin position="347"/>
        <end position="368"/>
    </location>
</feature>
<feature type="compositionally biased region" description="Polar residues" evidence="18">
    <location>
        <begin position="422"/>
        <end position="441"/>
    </location>
</feature>
<keyword evidence="12 17" id="KW-0175">Coiled coil</keyword>
<feature type="compositionally biased region" description="Basic residues" evidence="18">
    <location>
        <begin position="1101"/>
        <end position="1110"/>
    </location>
</feature>
<feature type="compositionally biased region" description="Low complexity" evidence="18">
    <location>
        <begin position="442"/>
        <end position="455"/>
    </location>
</feature>
<dbReference type="SMART" id="SM01203">
    <property type="entry name" value="DUF3585"/>
    <property type="match status" value="1"/>
</dbReference>
<dbReference type="CDD" id="cd21253">
    <property type="entry name" value="CH_MICALL2"/>
    <property type="match status" value="1"/>
</dbReference>